<dbReference type="Gene3D" id="1.10.10.10">
    <property type="entry name" value="Winged helix-like DNA-binding domain superfamily/Winged helix DNA-binding domain"/>
    <property type="match status" value="1"/>
</dbReference>
<protein>
    <submittedName>
        <fullName evidence="4">RNA polymerase sigma factor</fullName>
    </submittedName>
</protein>
<evidence type="ECO:0000313" key="5">
    <source>
        <dbReference type="Proteomes" id="UP000319576"/>
    </source>
</evidence>
<evidence type="ECO:0000259" key="3">
    <source>
        <dbReference type="Pfam" id="PF20239"/>
    </source>
</evidence>
<evidence type="ECO:0000259" key="2">
    <source>
        <dbReference type="Pfam" id="PF08281"/>
    </source>
</evidence>
<feature type="domain" description="RNA polymerase sigma factor 70 region 4 type 2" evidence="2">
    <location>
        <begin position="110"/>
        <end position="161"/>
    </location>
</feature>
<evidence type="ECO:0000259" key="1">
    <source>
        <dbReference type="Pfam" id="PF04542"/>
    </source>
</evidence>
<feature type="domain" description="RNA polymerase sigma-70 region 2" evidence="1">
    <location>
        <begin position="14"/>
        <end position="78"/>
    </location>
</feature>
<evidence type="ECO:0000313" key="4">
    <source>
        <dbReference type="EMBL" id="QDU20929.1"/>
    </source>
</evidence>
<dbReference type="NCBIfam" id="TIGR02937">
    <property type="entry name" value="sigma70-ECF"/>
    <property type="match status" value="1"/>
</dbReference>
<dbReference type="Proteomes" id="UP000319576">
    <property type="component" value="Chromosome"/>
</dbReference>
<dbReference type="InterPro" id="IPR013249">
    <property type="entry name" value="RNA_pol_sigma70_r4_t2"/>
</dbReference>
<dbReference type="InterPro" id="IPR036388">
    <property type="entry name" value="WH-like_DNA-bd_sf"/>
</dbReference>
<dbReference type="PANTHER" id="PTHR47756:SF2">
    <property type="entry name" value="BLL6612 PROTEIN"/>
    <property type="match status" value="1"/>
</dbReference>
<dbReference type="GO" id="GO:0006352">
    <property type="term" value="P:DNA-templated transcription initiation"/>
    <property type="evidence" value="ECO:0007669"/>
    <property type="project" value="InterPro"/>
</dbReference>
<organism evidence="4 5">
    <name type="scientific">Urbifossiella limnaea</name>
    <dbReference type="NCBI Taxonomy" id="2528023"/>
    <lineage>
        <taxon>Bacteria</taxon>
        <taxon>Pseudomonadati</taxon>
        <taxon>Planctomycetota</taxon>
        <taxon>Planctomycetia</taxon>
        <taxon>Gemmatales</taxon>
        <taxon>Gemmataceae</taxon>
        <taxon>Urbifossiella</taxon>
    </lineage>
</organism>
<dbReference type="InterPro" id="IPR007627">
    <property type="entry name" value="RNA_pol_sigma70_r2"/>
</dbReference>
<dbReference type="InterPro" id="IPR013325">
    <property type="entry name" value="RNA_pol_sigma_r2"/>
</dbReference>
<name>A0A517XTT6_9BACT</name>
<dbReference type="InterPro" id="IPR046531">
    <property type="entry name" value="DUF6596"/>
</dbReference>
<reference evidence="4 5" key="1">
    <citation type="submission" date="2019-02" db="EMBL/GenBank/DDBJ databases">
        <title>Deep-cultivation of Planctomycetes and their phenomic and genomic characterization uncovers novel biology.</title>
        <authorList>
            <person name="Wiegand S."/>
            <person name="Jogler M."/>
            <person name="Boedeker C."/>
            <person name="Pinto D."/>
            <person name="Vollmers J."/>
            <person name="Rivas-Marin E."/>
            <person name="Kohn T."/>
            <person name="Peeters S.H."/>
            <person name="Heuer A."/>
            <person name="Rast P."/>
            <person name="Oberbeckmann S."/>
            <person name="Bunk B."/>
            <person name="Jeske O."/>
            <person name="Meyerdierks A."/>
            <person name="Storesund J.E."/>
            <person name="Kallscheuer N."/>
            <person name="Luecker S."/>
            <person name="Lage O.M."/>
            <person name="Pohl T."/>
            <person name="Merkel B.J."/>
            <person name="Hornburger P."/>
            <person name="Mueller R.-W."/>
            <person name="Bruemmer F."/>
            <person name="Labrenz M."/>
            <person name="Spormann A.M."/>
            <person name="Op den Camp H."/>
            <person name="Overmann J."/>
            <person name="Amann R."/>
            <person name="Jetten M.S.M."/>
            <person name="Mascher T."/>
            <person name="Medema M.H."/>
            <person name="Devos D.P."/>
            <person name="Kaster A.-K."/>
            <person name="Ovreas L."/>
            <person name="Rohde M."/>
            <person name="Galperin M.Y."/>
            <person name="Jogler C."/>
        </authorList>
    </citation>
    <scope>NUCLEOTIDE SEQUENCE [LARGE SCALE GENOMIC DNA]</scope>
    <source>
        <strain evidence="4 5">ETA_A1</strain>
    </source>
</reference>
<dbReference type="InterPro" id="IPR014284">
    <property type="entry name" value="RNA_pol_sigma-70_dom"/>
</dbReference>
<gene>
    <name evidence="4" type="ORF">ETAA1_28920</name>
</gene>
<dbReference type="GO" id="GO:0016987">
    <property type="term" value="F:sigma factor activity"/>
    <property type="evidence" value="ECO:0007669"/>
    <property type="project" value="InterPro"/>
</dbReference>
<keyword evidence="5" id="KW-1185">Reference proteome</keyword>
<dbReference type="Pfam" id="PF20239">
    <property type="entry name" value="DUF6596"/>
    <property type="match status" value="1"/>
</dbReference>
<accession>A0A517XTT6</accession>
<dbReference type="GO" id="GO:0003677">
    <property type="term" value="F:DNA binding"/>
    <property type="evidence" value="ECO:0007669"/>
    <property type="project" value="InterPro"/>
</dbReference>
<dbReference type="Gene3D" id="1.10.1740.10">
    <property type="match status" value="1"/>
</dbReference>
<feature type="domain" description="DUF6596" evidence="3">
    <location>
        <begin position="179"/>
        <end position="281"/>
    </location>
</feature>
<dbReference type="Pfam" id="PF04542">
    <property type="entry name" value="Sigma70_r2"/>
    <property type="match status" value="1"/>
</dbReference>
<sequence>MTPVGLADHAFRHEYGRLVAGLVRRLGPGRLDLAEDAVQSALLRAVQTWPRRGVPDDPAAWLRRAARNAAVDALRREATATDRRAAVAVSAAVVTEPDDSPVADESLRLLFTCCHPALTPESRVALALKVVCGFGVAEIARALLTTDAAVLKRVTRARDALAAARLSADPVPPGELAARRPAVLAVLYLVFNEGYHASHADALIRHDLCAEALRQTDALARHPDLGGPAAEALLALMLFHAARFPAREDDHGRLVLLEQQDRSLWDRDLLRAARTWLARSARGDELTTFHLEAAIAAEHCAAATFAATDWRRIVELYDRLCGRDPGWLHALNRAIAVAHLHGPQAGLRGLLAVRCDGAERYSHWHAALGELHRRCGDAAAARLHFAEALALAGNDREREFLRAKRDDC</sequence>
<proteinExistence type="predicted"/>
<dbReference type="OrthoDB" id="9780299at2"/>
<dbReference type="AlphaFoldDB" id="A0A517XTT6"/>
<dbReference type="Pfam" id="PF08281">
    <property type="entry name" value="Sigma70_r4_2"/>
    <property type="match status" value="1"/>
</dbReference>
<dbReference type="PANTHER" id="PTHR47756">
    <property type="entry name" value="BLL6612 PROTEIN-RELATED"/>
    <property type="match status" value="1"/>
</dbReference>
<dbReference type="RefSeq" id="WP_145239343.1">
    <property type="nucleotide sequence ID" value="NZ_CP036273.1"/>
</dbReference>
<dbReference type="KEGG" id="uli:ETAA1_28920"/>
<dbReference type="SUPFAM" id="SSF88659">
    <property type="entry name" value="Sigma3 and sigma4 domains of RNA polymerase sigma factors"/>
    <property type="match status" value="1"/>
</dbReference>
<dbReference type="EMBL" id="CP036273">
    <property type="protein sequence ID" value="QDU20929.1"/>
    <property type="molecule type" value="Genomic_DNA"/>
</dbReference>
<dbReference type="InterPro" id="IPR013324">
    <property type="entry name" value="RNA_pol_sigma_r3/r4-like"/>
</dbReference>
<dbReference type="SUPFAM" id="SSF88946">
    <property type="entry name" value="Sigma2 domain of RNA polymerase sigma factors"/>
    <property type="match status" value="1"/>
</dbReference>